<dbReference type="Ensembl" id="ENSHCOT00000024831.1">
    <property type="protein sequence ID" value="ENSHCOP00000028065.1"/>
    <property type="gene ID" value="ENSHCOG00000020433.1"/>
</dbReference>
<keyword evidence="1" id="KW-0175">Coiled coil</keyword>
<evidence type="ECO:0000256" key="2">
    <source>
        <dbReference type="SAM" id="MobiDB-lite"/>
    </source>
</evidence>
<dbReference type="STRING" id="109280.ENSHCOP00000028065"/>
<accession>A0A3Q2ZAS7</accession>
<dbReference type="PANTHER" id="PTHR34649">
    <property type="entry name" value="CILIA- AND FLAGELLA-ASSOCIATED PROTEIN 99"/>
    <property type="match status" value="1"/>
</dbReference>
<keyword evidence="4" id="KW-1185">Reference proteome</keyword>
<evidence type="ECO:0000313" key="4">
    <source>
        <dbReference type="Proteomes" id="UP000264820"/>
    </source>
</evidence>
<organism evidence="3 4">
    <name type="scientific">Hippocampus comes</name>
    <name type="common">Tiger tail seahorse</name>
    <dbReference type="NCBI Taxonomy" id="109280"/>
    <lineage>
        <taxon>Eukaryota</taxon>
        <taxon>Metazoa</taxon>
        <taxon>Chordata</taxon>
        <taxon>Craniata</taxon>
        <taxon>Vertebrata</taxon>
        <taxon>Euteleostomi</taxon>
        <taxon>Actinopterygii</taxon>
        <taxon>Neopterygii</taxon>
        <taxon>Teleostei</taxon>
        <taxon>Neoteleostei</taxon>
        <taxon>Acanthomorphata</taxon>
        <taxon>Syngnathiaria</taxon>
        <taxon>Syngnathiformes</taxon>
        <taxon>Syngnathoidei</taxon>
        <taxon>Syngnathidae</taxon>
        <taxon>Hippocampus</taxon>
    </lineage>
</organism>
<dbReference type="PANTHER" id="PTHR34649:SF1">
    <property type="entry name" value="CILIA- AND FLAGELLA-ASSOCIATED PROTEIN 99"/>
    <property type="match status" value="1"/>
</dbReference>
<reference evidence="3" key="2">
    <citation type="submission" date="2025-09" db="UniProtKB">
        <authorList>
            <consortium name="Ensembl"/>
        </authorList>
    </citation>
    <scope>IDENTIFICATION</scope>
</reference>
<proteinExistence type="predicted"/>
<dbReference type="Proteomes" id="UP000264820">
    <property type="component" value="Unplaced"/>
</dbReference>
<evidence type="ECO:0000313" key="3">
    <source>
        <dbReference type="Ensembl" id="ENSHCOP00000028065.1"/>
    </source>
</evidence>
<feature type="coiled-coil region" evidence="1">
    <location>
        <begin position="322"/>
        <end position="349"/>
    </location>
</feature>
<dbReference type="AlphaFoldDB" id="A0A3Q2ZAS7"/>
<feature type="region of interest" description="Disordered" evidence="2">
    <location>
        <begin position="143"/>
        <end position="179"/>
    </location>
</feature>
<name>A0A3Q2ZAS7_HIPCM</name>
<dbReference type="OMA" id="DEMSHAE"/>
<sequence>MDENANQDATDMEPQHQEFVIVVVSGCIEQKKILDIIVNTFYGHDGKHLPKHFRSQFVVICYLTIFHFDDLGLQAFNNIVRSLNNDENMHNFLNFFFRNLTTWIEDKLNSIYDAPYVKDHWIDPLLRRRSMIEMFIKKLGAGDMPKTPSRTTEPAEFSFYNRKPPPRPHSEPSSVPEKYIPVPNSTYTIPKEVQILDELKMYSEQLHEANLTAFKCARPQKSEQTKKTWPVKLNSATILRQRALYNRKVEEELQRIENLVEGGYESLYFLQWQKEMRDKDHQEKAAMSDQRHADTLINRLEIAMNRTKGTESKKKAARLKKEEASQMKLKTAQKRMQEINEKKDLVQQVSENCKKNPQKAKENVKKFKRTVVKQVSEHCQELLRQAQEEAQAELDRKSKAISELHTIEYCPVVRLKYFDDTEIAGHELLDEMSHAELKERLFFMRESNMIEQQKKRDCILEEKQKKHQLLLEEIDNINLHSKVTEMAATLRSANCDALTEPPHLKRLILRKSGHTKTWTYRMARLKEVHWEDMEQSLEEYIERKGSQDVSQRKIIKK</sequence>
<dbReference type="GeneTree" id="ENSGT00500000045231"/>
<dbReference type="InterPro" id="IPR039341">
    <property type="entry name" value="CFAP99"/>
</dbReference>
<evidence type="ECO:0000256" key="1">
    <source>
        <dbReference type="SAM" id="Coils"/>
    </source>
</evidence>
<protein>
    <submittedName>
        <fullName evidence="3">Cilia- and flagella-associated protein 99-like</fullName>
    </submittedName>
</protein>
<reference evidence="3" key="1">
    <citation type="submission" date="2025-08" db="UniProtKB">
        <authorList>
            <consortium name="Ensembl"/>
        </authorList>
    </citation>
    <scope>IDENTIFICATION</scope>
</reference>